<evidence type="ECO:0000256" key="6">
    <source>
        <dbReference type="SAM" id="Phobius"/>
    </source>
</evidence>
<dbReference type="Gene3D" id="1.10.3730.20">
    <property type="match status" value="1"/>
</dbReference>
<dbReference type="Pfam" id="PF03151">
    <property type="entry name" value="TPT"/>
    <property type="match status" value="1"/>
</dbReference>
<organism evidence="8 9">
    <name type="scientific">Cyanidium caldarium</name>
    <name type="common">Red alga</name>
    <dbReference type="NCBI Taxonomy" id="2771"/>
    <lineage>
        <taxon>Eukaryota</taxon>
        <taxon>Rhodophyta</taxon>
        <taxon>Bangiophyceae</taxon>
        <taxon>Cyanidiales</taxon>
        <taxon>Cyanidiaceae</taxon>
        <taxon>Cyanidium</taxon>
    </lineage>
</organism>
<feature type="transmembrane region" description="Helical" evidence="6">
    <location>
        <begin position="153"/>
        <end position="171"/>
    </location>
</feature>
<keyword evidence="2 6" id="KW-0812">Transmembrane</keyword>
<evidence type="ECO:0000313" key="9">
    <source>
        <dbReference type="Proteomes" id="UP001301350"/>
    </source>
</evidence>
<keyword evidence="9" id="KW-1185">Reference proteome</keyword>
<feature type="transmembrane region" description="Helical" evidence="6">
    <location>
        <begin position="125"/>
        <end position="146"/>
    </location>
</feature>
<feature type="transmembrane region" description="Helical" evidence="6">
    <location>
        <begin position="249"/>
        <end position="273"/>
    </location>
</feature>
<evidence type="ECO:0000256" key="2">
    <source>
        <dbReference type="ARBA" id="ARBA00022692"/>
    </source>
</evidence>
<dbReference type="GO" id="GO:0016020">
    <property type="term" value="C:membrane"/>
    <property type="evidence" value="ECO:0007669"/>
    <property type="project" value="UniProtKB-SubCell"/>
</dbReference>
<dbReference type="InterPro" id="IPR004853">
    <property type="entry name" value="Sugar_P_trans_dom"/>
</dbReference>
<sequence length="341" mass="37701">MKRECPEETEGDVVKTSHPRSSGRVCYHHLRVLASVLSWWVANGCTVLLNKWLFARESFRFPFSLTLVHLAWQSVLALLAVNGLRATSRVRFATRRDYTKVLLISTVFCLNITLGNYALREVPVSFFQVIKSATPAFTAALSWLVLRQRLTRAALIALVPVVAGVAMASATELSFRWSGFVAASLSCAMTALKFVLSAELLQGRYPFDPIQLIYYMAPPGALLLLPWALVGEGRDVLHWWQRAVQQGEWPRALGLLSFSGIGAFLLNACMFTVLKQTSSVTLTVAGNLKVVLVIYVSLLLFHNPVTAANMLGSLIAIAGCTWYGLLPQKYVREPAVLATER</sequence>
<feature type="region of interest" description="Disordered" evidence="5">
    <location>
        <begin position="1"/>
        <end position="20"/>
    </location>
</feature>
<feature type="domain" description="Sugar phosphate transporter" evidence="7">
    <location>
        <begin position="31"/>
        <end position="323"/>
    </location>
</feature>
<dbReference type="EMBL" id="JANCYW010000014">
    <property type="protein sequence ID" value="KAK4537794.1"/>
    <property type="molecule type" value="Genomic_DNA"/>
</dbReference>
<evidence type="ECO:0000256" key="4">
    <source>
        <dbReference type="ARBA" id="ARBA00023136"/>
    </source>
</evidence>
<dbReference type="AlphaFoldDB" id="A0AAV9IZV7"/>
<name>A0AAV9IZV7_CYACA</name>
<gene>
    <name evidence="8" type="ORF">CDCA_CDCA14G3819</name>
</gene>
<keyword evidence="4 6" id="KW-0472">Membrane</keyword>
<feature type="transmembrane region" description="Helical" evidence="6">
    <location>
        <begin position="212"/>
        <end position="229"/>
    </location>
</feature>
<evidence type="ECO:0000256" key="3">
    <source>
        <dbReference type="ARBA" id="ARBA00022989"/>
    </source>
</evidence>
<feature type="transmembrane region" description="Helical" evidence="6">
    <location>
        <begin position="307"/>
        <end position="326"/>
    </location>
</feature>
<evidence type="ECO:0000256" key="5">
    <source>
        <dbReference type="SAM" id="MobiDB-lite"/>
    </source>
</evidence>
<dbReference type="InterPro" id="IPR037185">
    <property type="entry name" value="EmrE-like"/>
</dbReference>
<reference evidence="8 9" key="1">
    <citation type="submission" date="2022-07" db="EMBL/GenBank/DDBJ databases">
        <title>Genome-wide signatures of adaptation to extreme environments.</title>
        <authorList>
            <person name="Cho C.H."/>
            <person name="Yoon H.S."/>
        </authorList>
    </citation>
    <scope>NUCLEOTIDE SEQUENCE [LARGE SCALE GENOMIC DNA]</scope>
    <source>
        <strain evidence="8 9">DBV 063 E5</strain>
    </source>
</reference>
<dbReference type="InterPro" id="IPR050186">
    <property type="entry name" value="TPT_transporter"/>
</dbReference>
<feature type="transmembrane region" description="Helical" evidence="6">
    <location>
        <begin position="280"/>
        <end position="301"/>
    </location>
</feature>
<feature type="transmembrane region" description="Helical" evidence="6">
    <location>
        <begin position="101"/>
        <end position="119"/>
    </location>
</feature>
<comment type="subcellular location">
    <subcellularLocation>
        <location evidence="1">Membrane</location>
        <topology evidence="1">Multi-pass membrane protein</topology>
    </subcellularLocation>
</comment>
<evidence type="ECO:0000259" key="7">
    <source>
        <dbReference type="Pfam" id="PF03151"/>
    </source>
</evidence>
<evidence type="ECO:0000313" key="8">
    <source>
        <dbReference type="EMBL" id="KAK4537794.1"/>
    </source>
</evidence>
<dbReference type="PANTHER" id="PTHR11132">
    <property type="entry name" value="SOLUTE CARRIER FAMILY 35"/>
    <property type="match status" value="1"/>
</dbReference>
<evidence type="ECO:0000256" key="1">
    <source>
        <dbReference type="ARBA" id="ARBA00004141"/>
    </source>
</evidence>
<accession>A0AAV9IZV7</accession>
<keyword evidence="3 6" id="KW-1133">Transmembrane helix</keyword>
<feature type="transmembrane region" description="Helical" evidence="6">
    <location>
        <begin position="61"/>
        <end position="81"/>
    </location>
</feature>
<feature type="transmembrane region" description="Helical" evidence="6">
    <location>
        <begin position="30"/>
        <end position="49"/>
    </location>
</feature>
<proteinExistence type="predicted"/>
<dbReference type="Proteomes" id="UP001301350">
    <property type="component" value="Unassembled WGS sequence"/>
</dbReference>
<comment type="caution">
    <text evidence="8">The sequence shown here is derived from an EMBL/GenBank/DDBJ whole genome shotgun (WGS) entry which is preliminary data.</text>
</comment>
<dbReference type="SUPFAM" id="SSF103481">
    <property type="entry name" value="Multidrug resistance efflux transporter EmrE"/>
    <property type="match status" value="2"/>
</dbReference>
<protein>
    <recommendedName>
        <fullName evidence="7">Sugar phosphate transporter domain-containing protein</fullName>
    </recommendedName>
</protein>